<name>A0A0A0D7F7_9PROT</name>
<evidence type="ECO:0000256" key="6">
    <source>
        <dbReference type="HAMAP-Rule" id="MF_00653"/>
    </source>
</evidence>
<dbReference type="InterPro" id="IPR001279">
    <property type="entry name" value="Metallo-B-lactamas"/>
</dbReference>
<organism evidence="8 9">
    <name type="scientific">Inquilinus limosus MP06</name>
    <dbReference type="NCBI Taxonomy" id="1398085"/>
    <lineage>
        <taxon>Bacteria</taxon>
        <taxon>Pseudomonadati</taxon>
        <taxon>Pseudomonadota</taxon>
        <taxon>Alphaproteobacteria</taxon>
        <taxon>Rhodospirillales</taxon>
        <taxon>Rhodospirillaceae</taxon>
        <taxon>Inquilinus</taxon>
    </lineage>
</organism>
<dbReference type="Proteomes" id="UP000029995">
    <property type="component" value="Unassembled WGS sequence"/>
</dbReference>
<keyword evidence="4 6" id="KW-0813">Transport</keyword>
<comment type="caution">
    <text evidence="8">The sequence shown here is derived from an EMBL/GenBank/DDBJ whole genome shotgun (WGS) entry which is preliminary data.</text>
</comment>
<dbReference type="AlphaFoldDB" id="A0A0A0D7F7"/>
<keyword evidence="5 6" id="KW-0884">PQQ biosynthesis</keyword>
<evidence type="ECO:0000256" key="2">
    <source>
        <dbReference type="ARBA" id="ARBA00008481"/>
    </source>
</evidence>
<dbReference type="PANTHER" id="PTHR42663">
    <property type="entry name" value="HYDROLASE C777.06C-RELATED-RELATED"/>
    <property type="match status" value="1"/>
</dbReference>
<dbReference type="GO" id="GO:0018189">
    <property type="term" value="P:pyrroloquinoline quinone biosynthetic process"/>
    <property type="evidence" value="ECO:0007669"/>
    <property type="project" value="UniProtKB-UniRule"/>
</dbReference>
<accession>A0A0A0D7F7</accession>
<evidence type="ECO:0000313" key="8">
    <source>
        <dbReference type="EMBL" id="KGM32912.1"/>
    </source>
</evidence>
<reference evidence="8 9" key="1">
    <citation type="submission" date="2014-01" db="EMBL/GenBank/DDBJ databases">
        <title>Genome sequence determination for a cystic fibrosis isolate, Inquilinus limosus.</title>
        <authorList>
            <person name="Pino M."/>
            <person name="Di Conza J."/>
            <person name="Gutkind G."/>
        </authorList>
    </citation>
    <scope>NUCLEOTIDE SEQUENCE [LARGE SCALE GENOMIC DNA]</scope>
    <source>
        <strain evidence="8 9">MP06</strain>
    </source>
</reference>
<sequence>MRIVVLGSAAGGGFPQWNCNAPTSRGVRTGSLRAKPRTQASLAVSADGERWLLLNASPDFRQQVAANPVLWPQDGLRHSPIAAVILTSGEIDHVAGLLSMRESQPFALWAAPPVLAALAANPIFDALSPRSVERHAVVPNGPFPIAGRGGGLGLTVTAFPVPGKVPLYLEGQAGDDLAGAPDETLGLEIAANGARFHYIPGCAAMTPELQARLRGSPLVFFDGTLWRDDELITTGVGAKTGRRMGHMSIDGPDGTVAAFSGLDTGRRILIHVNTTNPVLIEDSPERAALADAGWEVAEDGMEIAL</sequence>
<comment type="function">
    <text evidence="6">May be involved in the transport of PQQ or its precursor to the periplasm.</text>
</comment>
<feature type="domain" description="Metallo-beta-lactamase" evidence="7">
    <location>
        <begin position="50"/>
        <end position="271"/>
    </location>
</feature>
<proteinExistence type="inferred from homology"/>
<dbReference type="SUPFAM" id="SSF56281">
    <property type="entry name" value="Metallo-hydrolase/oxidoreductase"/>
    <property type="match status" value="1"/>
</dbReference>
<comment type="similarity">
    <text evidence="2 6">Belongs to the PqqB family.</text>
</comment>
<dbReference type="InterPro" id="IPR036866">
    <property type="entry name" value="RibonucZ/Hydroxyglut_hydro"/>
</dbReference>
<dbReference type="Gene3D" id="3.60.15.10">
    <property type="entry name" value="Ribonuclease Z/Hydroxyacylglutathione hydrolase-like"/>
    <property type="match status" value="1"/>
</dbReference>
<dbReference type="InterPro" id="IPR011842">
    <property type="entry name" value="PQQ_synth_PqqB"/>
</dbReference>
<dbReference type="EMBL" id="JANX01000247">
    <property type="protein sequence ID" value="KGM32912.1"/>
    <property type="molecule type" value="Genomic_DNA"/>
</dbReference>
<evidence type="ECO:0000256" key="1">
    <source>
        <dbReference type="ARBA" id="ARBA00004886"/>
    </source>
</evidence>
<protein>
    <recommendedName>
        <fullName evidence="3 6">Coenzyme PQQ synthesis protein B</fullName>
    </recommendedName>
    <alternativeName>
        <fullName evidence="6">Pyrroloquinoline quinone biosynthesis protein B</fullName>
    </alternativeName>
</protein>
<dbReference type="Pfam" id="PF12706">
    <property type="entry name" value="Lactamase_B_2"/>
    <property type="match status" value="1"/>
</dbReference>
<evidence type="ECO:0000256" key="5">
    <source>
        <dbReference type="ARBA" id="ARBA00022905"/>
    </source>
</evidence>
<dbReference type="OrthoDB" id="9778305at2"/>
<dbReference type="UniPathway" id="UPA00539"/>
<dbReference type="PANTHER" id="PTHR42663:SF7">
    <property type="entry name" value="COENZYME PQQ SYNTHESIS PROTEIN B"/>
    <property type="match status" value="1"/>
</dbReference>
<evidence type="ECO:0000256" key="3">
    <source>
        <dbReference type="ARBA" id="ARBA00015084"/>
    </source>
</evidence>
<dbReference type="CDD" id="cd16274">
    <property type="entry name" value="PQQB-like_MBL-fold"/>
    <property type="match status" value="1"/>
</dbReference>
<evidence type="ECO:0000313" key="9">
    <source>
        <dbReference type="Proteomes" id="UP000029995"/>
    </source>
</evidence>
<evidence type="ECO:0000256" key="4">
    <source>
        <dbReference type="ARBA" id="ARBA00022448"/>
    </source>
</evidence>
<comment type="pathway">
    <text evidence="1 6">Cofactor biosynthesis; pyrroloquinoline quinone biosynthesis.</text>
</comment>
<dbReference type="HAMAP" id="MF_00653">
    <property type="entry name" value="PQQ_syn_PqqB"/>
    <property type="match status" value="1"/>
</dbReference>
<dbReference type="RefSeq" id="WP_034841207.1">
    <property type="nucleotide sequence ID" value="NZ_JANX01000247.1"/>
</dbReference>
<dbReference type="NCBIfam" id="TIGR02108">
    <property type="entry name" value="PQQ_syn_pqqB"/>
    <property type="match status" value="1"/>
</dbReference>
<gene>
    <name evidence="6" type="primary">pqqB</name>
    <name evidence="8" type="ORF">P409_18660</name>
</gene>
<evidence type="ECO:0000259" key="7">
    <source>
        <dbReference type="Pfam" id="PF12706"/>
    </source>
</evidence>